<feature type="transmembrane region" description="Helical" evidence="1">
    <location>
        <begin position="59"/>
        <end position="78"/>
    </location>
</feature>
<dbReference type="PANTHER" id="PTHR19353">
    <property type="entry name" value="FATTY ACID DESATURASE 2"/>
    <property type="match status" value="1"/>
</dbReference>
<organism evidence="3 4">
    <name type="scientific">Actinomycetospora corticicola</name>
    <dbReference type="NCBI Taxonomy" id="663602"/>
    <lineage>
        <taxon>Bacteria</taxon>
        <taxon>Bacillati</taxon>
        <taxon>Actinomycetota</taxon>
        <taxon>Actinomycetes</taxon>
        <taxon>Pseudonocardiales</taxon>
        <taxon>Pseudonocardiaceae</taxon>
        <taxon>Actinomycetospora</taxon>
    </lineage>
</organism>
<dbReference type="AlphaFoldDB" id="A0A7Y9J9L8"/>
<dbReference type="EMBL" id="JACCBN010000001">
    <property type="protein sequence ID" value="NYD39534.1"/>
    <property type="molecule type" value="Genomic_DNA"/>
</dbReference>
<feature type="domain" description="Fatty acid desaturase" evidence="2">
    <location>
        <begin position="57"/>
        <end position="314"/>
    </location>
</feature>
<evidence type="ECO:0000313" key="3">
    <source>
        <dbReference type="EMBL" id="NYD39534.1"/>
    </source>
</evidence>
<keyword evidence="1" id="KW-0812">Transmembrane</keyword>
<dbReference type="PANTHER" id="PTHR19353:SF19">
    <property type="entry name" value="DELTA(5) FATTY ACID DESATURASE C-RELATED"/>
    <property type="match status" value="1"/>
</dbReference>
<feature type="transmembrane region" description="Helical" evidence="1">
    <location>
        <begin position="217"/>
        <end position="236"/>
    </location>
</feature>
<name>A0A7Y9J9L8_9PSEU</name>
<comment type="caution">
    <text evidence="3">The sequence shown here is derived from an EMBL/GenBank/DDBJ whole genome shotgun (WGS) entry which is preliminary data.</text>
</comment>
<dbReference type="CDD" id="cd03506">
    <property type="entry name" value="Delta6-FADS-like"/>
    <property type="match status" value="1"/>
</dbReference>
<dbReference type="GO" id="GO:0016020">
    <property type="term" value="C:membrane"/>
    <property type="evidence" value="ECO:0007669"/>
    <property type="project" value="TreeGrafter"/>
</dbReference>
<feature type="transmembrane region" description="Helical" evidence="1">
    <location>
        <begin position="32"/>
        <end position="53"/>
    </location>
</feature>
<sequence length="337" mass="37060">MTVQGSPARTEPSFTELTARIKAADLLRRRPGVYTTVFASNVLLLAATVAAFVLIGPSWWQIVTAAVLGLVTTQFAFVGHDAGHRQIFAGRRANDLVGHLHGCLVGMSFGNWVEKHNAHHASPNHADADPDIDIPVLAFSVEQAAGRRGFARWAVAHQAVLFLPLLLLEGWSLHLIAWQAAWRREVPRPTLEMVLLAVHVLGYAAAVLLVLTPWQAVVFVVVHQGVWGLSMGLAFAPNHKGMPVLAPGTRLDHLHKQVLTSRDLRGGRVLGYLLGGLEHQVTHHLFPRMPRPNLPRARVLVEAFCLEHGLPYTRTAPLDSYRQVLRHLHDVSAPLRG</sequence>
<evidence type="ECO:0000256" key="1">
    <source>
        <dbReference type="SAM" id="Phobius"/>
    </source>
</evidence>
<proteinExistence type="predicted"/>
<dbReference type="GO" id="GO:0016717">
    <property type="term" value="F:oxidoreductase activity, acting on paired donors, with oxidation of a pair of donors resulting in the reduction of molecular oxygen to two molecules of water"/>
    <property type="evidence" value="ECO:0007669"/>
    <property type="project" value="TreeGrafter"/>
</dbReference>
<gene>
    <name evidence="3" type="ORF">BJ983_005636</name>
</gene>
<dbReference type="RefSeq" id="WP_179796838.1">
    <property type="nucleotide sequence ID" value="NZ_BAABHP010000023.1"/>
</dbReference>
<protein>
    <submittedName>
        <fullName evidence="3">Fatty acid desaturase</fullName>
    </submittedName>
</protein>
<evidence type="ECO:0000259" key="2">
    <source>
        <dbReference type="Pfam" id="PF00487"/>
    </source>
</evidence>
<dbReference type="Proteomes" id="UP000535890">
    <property type="component" value="Unassembled WGS sequence"/>
</dbReference>
<dbReference type="InterPro" id="IPR012171">
    <property type="entry name" value="Fatty_acid_desaturase"/>
</dbReference>
<accession>A0A7Y9J9L8</accession>
<dbReference type="PIRSF" id="PIRSF015921">
    <property type="entry name" value="FA_sphinglp_des"/>
    <property type="match status" value="1"/>
</dbReference>
<evidence type="ECO:0000313" key="4">
    <source>
        <dbReference type="Proteomes" id="UP000535890"/>
    </source>
</evidence>
<feature type="transmembrane region" description="Helical" evidence="1">
    <location>
        <begin position="193"/>
        <end position="211"/>
    </location>
</feature>
<dbReference type="InterPro" id="IPR005804">
    <property type="entry name" value="FA_desaturase_dom"/>
</dbReference>
<reference evidence="3 4" key="1">
    <citation type="submission" date="2020-07" db="EMBL/GenBank/DDBJ databases">
        <title>Sequencing the genomes of 1000 actinobacteria strains.</title>
        <authorList>
            <person name="Klenk H.-P."/>
        </authorList>
    </citation>
    <scope>NUCLEOTIDE SEQUENCE [LARGE SCALE GENOMIC DNA]</scope>
    <source>
        <strain evidence="3 4">DSM 45772</strain>
    </source>
</reference>
<keyword evidence="1" id="KW-1133">Transmembrane helix</keyword>
<keyword evidence="1" id="KW-0472">Membrane</keyword>
<dbReference type="Pfam" id="PF00487">
    <property type="entry name" value="FA_desaturase"/>
    <property type="match status" value="1"/>
</dbReference>
<keyword evidence="4" id="KW-1185">Reference proteome</keyword>
<dbReference type="GO" id="GO:0008610">
    <property type="term" value="P:lipid biosynthetic process"/>
    <property type="evidence" value="ECO:0007669"/>
    <property type="project" value="UniProtKB-ARBA"/>
</dbReference>